<evidence type="ECO:0000313" key="8">
    <source>
        <dbReference type="Proteomes" id="UP000799428"/>
    </source>
</evidence>
<dbReference type="SUPFAM" id="SSF51905">
    <property type="entry name" value="FAD/NAD(P)-binding domain"/>
    <property type="match status" value="1"/>
</dbReference>
<feature type="transmembrane region" description="Helical" evidence="5">
    <location>
        <begin position="412"/>
        <end position="437"/>
    </location>
</feature>
<dbReference type="InterPro" id="IPR050562">
    <property type="entry name" value="FAD_mOase_fung"/>
</dbReference>
<protein>
    <submittedName>
        <fullName evidence="7">FAD binding domain protein</fullName>
    </submittedName>
</protein>
<evidence type="ECO:0000256" key="2">
    <source>
        <dbReference type="ARBA" id="ARBA00022630"/>
    </source>
</evidence>
<evidence type="ECO:0000256" key="4">
    <source>
        <dbReference type="ARBA" id="ARBA00023002"/>
    </source>
</evidence>
<keyword evidence="5" id="KW-0812">Transmembrane</keyword>
<comment type="similarity">
    <text evidence="1">Belongs to the paxM FAD-dependent monooxygenase family.</text>
</comment>
<dbReference type="PANTHER" id="PTHR47356">
    <property type="entry name" value="FAD-DEPENDENT MONOOXYGENASE ASQG-RELATED"/>
    <property type="match status" value="1"/>
</dbReference>
<dbReference type="PANTHER" id="PTHR47356:SF2">
    <property type="entry name" value="FAD-BINDING DOMAIN-CONTAINING PROTEIN-RELATED"/>
    <property type="match status" value="1"/>
</dbReference>
<dbReference type="InterPro" id="IPR002938">
    <property type="entry name" value="FAD-bd"/>
</dbReference>
<dbReference type="PRINTS" id="PR00420">
    <property type="entry name" value="RNGMNOXGNASE"/>
</dbReference>
<name>A0A6G1KCY4_9PLEO</name>
<proteinExistence type="inferred from homology"/>
<evidence type="ECO:0000256" key="3">
    <source>
        <dbReference type="ARBA" id="ARBA00022827"/>
    </source>
</evidence>
<dbReference type="InterPro" id="IPR036188">
    <property type="entry name" value="FAD/NAD-bd_sf"/>
</dbReference>
<evidence type="ECO:0000256" key="5">
    <source>
        <dbReference type="SAM" id="Phobius"/>
    </source>
</evidence>
<gene>
    <name evidence="7" type="ORF">K504DRAFT_475651</name>
</gene>
<dbReference type="OrthoDB" id="2431938at2759"/>
<keyword evidence="5" id="KW-1133">Transmembrane helix</keyword>
<dbReference type="GO" id="GO:0071949">
    <property type="term" value="F:FAD binding"/>
    <property type="evidence" value="ECO:0007669"/>
    <property type="project" value="InterPro"/>
</dbReference>
<dbReference type="AlphaFoldDB" id="A0A6G1KCY4"/>
<sequence>MAEGASITIYPHGARILHQLGLYEKAKALCVPCKWWFSRRPDGKAISRNAFFEYIRENHGHDVLLFERRELLQFLYDNLPDKSFVRLGCQVGDINERVSQVDVVLGDGTAERGDIVIGADGAYSWTRNQMWQHANSRVGRPMTITAKEKTSIVTSWKCLIGMAPGTPEMGERDMTVIHNNHYSFLVLTQPTKTFFFVFLKLNKPFAWPRRERYTDQEAEELAASMASHPIAETLVFGELWKRRIRGQLISLEEGILEHWHHGRVVLVGDSVHKVTPNIALGGNSSMESAVVLCNHLRRMLNHHKGAKPSQASIRKLFDSYQKERVPRMTEIMDFSSLITKVQAWDTPFTKFVANWVLPLQPNRQIADQMGEMIRRAPKLDCVDMSGFQKGRLEWYDEERKERSGSVAVLRKLIHVSGAVVFLVVAYSALFPVPNLVIRYT</sequence>
<evidence type="ECO:0000313" key="7">
    <source>
        <dbReference type="EMBL" id="KAF2710678.1"/>
    </source>
</evidence>
<accession>A0A6G1KCY4</accession>
<keyword evidence="5" id="KW-0472">Membrane</keyword>
<organism evidence="7 8">
    <name type="scientific">Pleomassaria siparia CBS 279.74</name>
    <dbReference type="NCBI Taxonomy" id="1314801"/>
    <lineage>
        <taxon>Eukaryota</taxon>
        <taxon>Fungi</taxon>
        <taxon>Dikarya</taxon>
        <taxon>Ascomycota</taxon>
        <taxon>Pezizomycotina</taxon>
        <taxon>Dothideomycetes</taxon>
        <taxon>Pleosporomycetidae</taxon>
        <taxon>Pleosporales</taxon>
        <taxon>Pleomassariaceae</taxon>
        <taxon>Pleomassaria</taxon>
    </lineage>
</organism>
<keyword evidence="3" id="KW-0274">FAD</keyword>
<reference evidence="7" key="1">
    <citation type="journal article" date="2020" name="Stud. Mycol.">
        <title>101 Dothideomycetes genomes: a test case for predicting lifestyles and emergence of pathogens.</title>
        <authorList>
            <person name="Haridas S."/>
            <person name="Albert R."/>
            <person name="Binder M."/>
            <person name="Bloem J."/>
            <person name="Labutti K."/>
            <person name="Salamov A."/>
            <person name="Andreopoulos B."/>
            <person name="Baker S."/>
            <person name="Barry K."/>
            <person name="Bills G."/>
            <person name="Bluhm B."/>
            <person name="Cannon C."/>
            <person name="Castanera R."/>
            <person name="Culley D."/>
            <person name="Daum C."/>
            <person name="Ezra D."/>
            <person name="Gonzalez J."/>
            <person name="Henrissat B."/>
            <person name="Kuo A."/>
            <person name="Liang C."/>
            <person name="Lipzen A."/>
            <person name="Lutzoni F."/>
            <person name="Magnuson J."/>
            <person name="Mondo S."/>
            <person name="Nolan M."/>
            <person name="Ohm R."/>
            <person name="Pangilinan J."/>
            <person name="Park H.-J."/>
            <person name="Ramirez L."/>
            <person name="Alfaro M."/>
            <person name="Sun H."/>
            <person name="Tritt A."/>
            <person name="Yoshinaga Y."/>
            <person name="Zwiers L.-H."/>
            <person name="Turgeon B."/>
            <person name="Goodwin S."/>
            <person name="Spatafora J."/>
            <person name="Crous P."/>
            <person name="Grigoriev I."/>
        </authorList>
    </citation>
    <scope>NUCLEOTIDE SEQUENCE</scope>
    <source>
        <strain evidence="7">CBS 279.74</strain>
    </source>
</reference>
<evidence type="ECO:0000259" key="6">
    <source>
        <dbReference type="Pfam" id="PF01494"/>
    </source>
</evidence>
<evidence type="ECO:0000256" key="1">
    <source>
        <dbReference type="ARBA" id="ARBA00007992"/>
    </source>
</evidence>
<dbReference type="Proteomes" id="UP000799428">
    <property type="component" value="Unassembled WGS sequence"/>
</dbReference>
<keyword evidence="4" id="KW-0560">Oxidoreductase</keyword>
<dbReference type="EMBL" id="MU005768">
    <property type="protein sequence ID" value="KAF2710678.1"/>
    <property type="molecule type" value="Genomic_DNA"/>
</dbReference>
<feature type="domain" description="FAD-binding" evidence="6">
    <location>
        <begin position="57"/>
        <end position="335"/>
    </location>
</feature>
<dbReference type="GO" id="GO:0004497">
    <property type="term" value="F:monooxygenase activity"/>
    <property type="evidence" value="ECO:0007669"/>
    <property type="project" value="InterPro"/>
</dbReference>
<dbReference type="Gene3D" id="3.50.50.60">
    <property type="entry name" value="FAD/NAD(P)-binding domain"/>
    <property type="match status" value="1"/>
</dbReference>
<dbReference type="Pfam" id="PF01494">
    <property type="entry name" value="FAD_binding_3"/>
    <property type="match status" value="1"/>
</dbReference>
<keyword evidence="8" id="KW-1185">Reference proteome</keyword>
<keyword evidence="2" id="KW-0285">Flavoprotein</keyword>